<evidence type="ECO:0000256" key="1">
    <source>
        <dbReference type="ARBA" id="ARBA00004141"/>
    </source>
</evidence>
<protein>
    <recommendedName>
        <fullName evidence="8">DUF423-domain-containing protein</fullName>
    </recommendedName>
</protein>
<evidence type="ECO:0000256" key="4">
    <source>
        <dbReference type="ARBA" id="ARBA00023136"/>
    </source>
</evidence>
<name>A0A1X2HZK1_9FUNG</name>
<reference evidence="6 7" key="1">
    <citation type="submission" date="2016-07" db="EMBL/GenBank/DDBJ databases">
        <title>Pervasive Adenine N6-methylation of Active Genes in Fungi.</title>
        <authorList>
            <consortium name="DOE Joint Genome Institute"/>
            <person name="Mondo S.J."/>
            <person name="Dannebaum R.O."/>
            <person name="Kuo R.C."/>
            <person name="Labutti K."/>
            <person name="Haridas S."/>
            <person name="Kuo A."/>
            <person name="Salamov A."/>
            <person name="Ahrendt S.R."/>
            <person name="Lipzen A."/>
            <person name="Sullivan W."/>
            <person name="Andreopoulos W.B."/>
            <person name="Clum A."/>
            <person name="Lindquist E."/>
            <person name="Daum C."/>
            <person name="Ramamoorthy G.K."/>
            <person name="Gryganskyi A."/>
            <person name="Culley D."/>
            <person name="Magnuson J.K."/>
            <person name="James T.Y."/>
            <person name="O'Malley M.A."/>
            <person name="Stajich J.E."/>
            <person name="Spatafora J.W."/>
            <person name="Visel A."/>
            <person name="Grigoriev I.V."/>
        </authorList>
    </citation>
    <scope>NUCLEOTIDE SEQUENCE [LARGE SCALE GENOMIC DNA]</scope>
    <source>
        <strain evidence="6 7">NRRL 1336</strain>
    </source>
</reference>
<evidence type="ECO:0008006" key="8">
    <source>
        <dbReference type="Google" id="ProtNLM"/>
    </source>
</evidence>
<evidence type="ECO:0000256" key="5">
    <source>
        <dbReference type="SAM" id="Phobius"/>
    </source>
</evidence>
<dbReference type="Proteomes" id="UP000193560">
    <property type="component" value="Unassembled WGS sequence"/>
</dbReference>
<evidence type="ECO:0000256" key="3">
    <source>
        <dbReference type="ARBA" id="ARBA00022989"/>
    </source>
</evidence>
<evidence type="ECO:0000313" key="7">
    <source>
        <dbReference type="Proteomes" id="UP000193560"/>
    </source>
</evidence>
<sequence>MSSNFFFKAGGLLGMTSVGLAAFGSHGLAKYVNHDQTKIRNWGMAAEFQLLNAVTLLVLSSVPPSVRRIHPAAMPCILAGTLAFSGSIYLLTLNRDQFRPLGPVTPLGGLSMMAGWACLLL</sequence>
<dbReference type="STRING" id="90262.A0A1X2HZK1"/>
<evidence type="ECO:0000256" key="2">
    <source>
        <dbReference type="ARBA" id="ARBA00022692"/>
    </source>
</evidence>
<comment type="caution">
    <text evidence="6">The sequence shown here is derived from an EMBL/GenBank/DDBJ whole genome shotgun (WGS) entry which is preliminary data.</text>
</comment>
<dbReference type="EMBL" id="MCGE01000042">
    <property type="protein sequence ID" value="ORZ05861.1"/>
    <property type="molecule type" value="Genomic_DNA"/>
</dbReference>
<dbReference type="PANTHER" id="PTHR43461:SF1">
    <property type="entry name" value="TRANSMEMBRANE PROTEIN 256"/>
    <property type="match status" value="1"/>
</dbReference>
<keyword evidence="2 5" id="KW-0812">Transmembrane</keyword>
<dbReference type="OrthoDB" id="269173at2759"/>
<organism evidence="6 7">
    <name type="scientific">Absidia repens</name>
    <dbReference type="NCBI Taxonomy" id="90262"/>
    <lineage>
        <taxon>Eukaryota</taxon>
        <taxon>Fungi</taxon>
        <taxon>Fungi incertae sedis</taxon>
        <taxon>Mucoromycota</taxon>
        <taxon>Mucoromycotina</taxon>
        <taxon>Mucoromycetes</taxon>
        <taxon>Mucorales</taxon>
        <taxon>Cunninghamellaceae</taxon>
        <taxon>Absidia</taxon>
    </lineage>
</organism>
<evidence type="ECO:0000313" key="6">
    <source>
        <dbReference type="EMBL" id="ORZ05861.1"/>
    </source>
</evidence>
<feature type="transmembrane region" description="Helical" evidence="5">
    <location>
        <begin position="72"/>
        <end position="91"/>
    </location>
</feature>
<feature type="transmembrane region" description="Helical" evidence="5">
    <location>
        <begin position="6"/>
        <end position="29"/>
    </location>
</feature>
<accession>A0A1X2HZK1</accession>
<dbReference type="Pfam" id="PF04241">
    <property type="entry name" value="DUF423"/>
    <property type="match status" value="1"/>
</dbReference>
<keyword evidence="3 5" id="KW-1133">Transmembrane helix</keyword>
<keyword evidence="4 5" id="KW-0472">Membrane</keyword>
<proteinExistence type="predicted"/>
<dbReference type="AlphaFoldDB" id="A0A1X2HZK1"/>
<dbReference type="InterPro" id="IPR006696">
    <property type="entry name" value="DUF423"/>
</dbReference>
<gene>
    <name evidence="6" type="ORF">BCR42DRAFT_384417</name>
</gene>
<feature type="transmembrane region" description="Helical" evidence="5">
    <location>
        <begin position="41"/>
        <end position="60"/>
    </location>
</feature>
<dbReference type="GO" id="GO:0016020">
    <property type="term" value="C:membrane"/>
    <property type="evidence" value="ECO:0007669"/>
    <property type="project" value="UniProtKB-SubCell"/>
</dbReference>
<keyword evidence="7" id="KW-1185">Reference proteome</keyword>
<dbReference type="PANTHER" id="PTHR43461">
    <property type="entry name" value="TRANSMEMBRANE PROTEIN 256"/>
    <property type="match status" value="1"/>
</dbReference>
<comment type="subcellular location">
    <subcellularLocation>
        <location evidence="1">Membrane</location>
        <topology evidence="1">Multi-pass membrane protein</topology>
    </subcellularLocation>
</comment>